<gene>
    <name evidence="8" type="primary">atpH</name>
    <name evidence="9" type="ORF">DN062_09710</name>
</gene>
<dbReference type="PROSITE" id="PS00389">
    <property type="entry name" value="ATPASE_DELTA"/>
    <property type="match status" value="1"/>
</dbReference>
<dbReference type="InterPro" id="IPR026015">
    <property type="entry name" value="ATP_synth_OSCP/delta_N_sf"/>
</dbReference>
<keyword evidence="6 8" id="KW-0139">CF(1)</keyword>
<keyword evidence="3 8" id="KW-0375">Hydrogen ion transport</keyword>
<evidence type="ECO:0000313" key="10">
    <source>
        <dbReference type="Proteomes" id="UP000250744"/>
    </source>
</evidence>
<keyword evidence="10" id="KW-1185">Reference proteome</keyword>
<keyword evidence="5 8" id="KW-0472">Membrane</keyword>
<keyword evidence="2 8" id="KW-0813">Transport</keyword>
<dbReference type="PANTHER" id="PTHR11910">
    <property type="entry name" value="ATP SYNTHASE DELTA CHAIN"/>
    <property type="match status" value="1"/>
</dbReference>
<dbReference type="InterPro" id="IPR020781">
    <property type="entry name" value="ATPase_OSCP/d_CS"/>
</dbReference>
<dbReference type="GO" id="GO:0005886">
    <property type="term" value="C:plasma membrane"/>
    <property type="evidence" value="ECO:0007669"/>
    <property type="project" value="UniProtKB-SubCell"/>
</dbReference>
<evidence type="ECO:0000256" key="5">
    <source>
        <dbReference type="ARBA" id="ARBA00023136"/>
    </source>
</evidence>
<evidence type="ECO:0000256" key="2">
    <source>
        <dbReference type="ARBA" id="ARBA00022448"/>
    </source>
</evidence>
<dbReference type="NCBIfam" id="NF004402">
    <property type="entry name" value="PRK05758.2-2"/>
    <property type="match status" value="1"/>
</dbReference>
<dbReference type="GO" id="GO:0046933">
    <property type="term" value="F:proton-transporting ATP synthase activity, rotational mechanism"/>
    <property type="evidence" value="ECO:0007669"/>
    <property type="project" value="UniProtKB-UniRule"/>
</dbReference>
<keyword evidence="7 8" id="KW-0066">ATP synthesis</keyword>
<evidence type="ECO:0000256" key="7">
    <source>
        <dbReference type="ARBA" id="ARBA00023310"/>
    </source>
</evidence>
<evidence type="ECO:0000313" key="9">
    <source>
        <dbReference type="EMBL" id="RAU18164.1"/>
    </source>
</evidence>
<dbReference type="Gene3D" id="1.10.520.20">
    <property type="entry name" value="N-terminal domain of the delta subunit of the F1F0-ATP synthase"/>
    <property type="match status" value="1"/>
</dbReference>
<dbReference type="Pfam" id="PF00213">
    <property type="entry name" value="OSCP"/>
    <property type="match status" value="1"/>
</dbReference>
<sequence length="178" mass="19443">MAELNTIARPYTKAAFDFALEKGEVDQWSNMLSLAAAVVNDSEMKRVLGIPSLSAEQKADLLIAVCGKQVSEAGKNFLTLLSQNRRLILLPEISNQFNELKANHEKSIEIDMVTAYDLDAELVEKLAQALRTKLGREIKVTSTTDKSIIGGVIIRANDLVIDGSVRAKLAKLAEAMNS</sequence>
<comment type="caution">
    <text evidence="9">The sequence shown here is derived from an EMBL/GenBank/DDBJ whole genome shotgun (WGS) entry which is preliminary data.</text>
</comment>
<proteinExistence type="inferred from homology"/>
<protein>
    <recommendedName>
        <fullName evidence="8">ATP synthase subunit delta</fullName>
    </recommendedName>
    <alternativeName>
        <fullName evidence="8">ATP synthase F(1) sector subunit delta</fullName>
    </alternativeName>
    <alternativeName>
        <fullName evidence="8">F-type ATPase subunit delta</fullName>
        <shortName evidence="8">F-ATPase subunit delta</shortName>
    </alternativeName>
</protein>
<comment type="function">
    <text evidence="8">This protein is part of the stalk that links CF(0) to CF(1). It either transmits conformational changes from CF(0) to CF(1) or is implicated in proton conduction.</text>
</comment>
<evidence type="ECO:0000256" key="3">
    <source>
        <dbReference type="ARBA" id="ARBA00022781"/>
    </source>
</evidence>
<dbReference type="GO" id="GO:0045259">
    <property type="term" value="C:proton-transporting ATP synthase complex"/>
    <property type="evidence" value="ECO:0007669"/>
    <property type="project" value="UniProtKB-KW"/>
</dbReference>
<organism evidence="9 10">
    <name type="scientific">Nitrincola tibetensis</name>
    <dbReference type="NCBI Taxonomy" id="2219697"/>
    <lineage>
        <taxon>Bacteria</taxon>
        <taxon>Pseudomonadati</taxon>
        <taxon>Pseudomonadota</taxon>
        <taxon>Gammaproteobacteria</taxon>
        <taxon>Oceanospirillales</taxon>
        <taxon>Oceanospirillaceae</taxon>
        <taxon>Nitrincola</taxon>
    </lineage>
</organism>
<dbReference type="AlphaFoldDB" id="A0A364NMA5"/>
<comment type="similarity">
    <text evidence="8">Belongs to the ATPase delta chain family.</text>
</comment>
<keyword evidence="4 8" id="KW-0406">Ion transport</keyword>
<accession>A0A364NMA5</accession>
<evidence type="ECO:0000256" key="6">
    <source>
        <dbReference type="ARBA" id="ARBA00023196"/>
    </source>
</evidence>
<comment type="subcellular location">
    <subcellularLocation>
        <location evidence="8">Cell membrane</location>
        <topology evidence="8">Peripheral membrane protein</topology>
    </subcellularLocation>
    <subcellularLocation>
        <location evidence="1">Membrane</location>
    </subcellularLocation>
</comment>
<reference evidence="9 10" key="1">
    <citation type="submission" date="2018-06" db="EMBL/GenBank/DDBJ databases">
        <title>Nitrincola tibetense sp. nov., isolated from Lake XuguoCo on Tibetan Plateau.</title>
        <authorList>
            <person name="Xing P."/>
        </authorList>
    </citation>
    <scope>NUCLEOTIDE SEQUENCE [LARGE SCALE GENOMIC DNA]</scope>
    <source>
        <strain evidence="10">xg18</strain>
    </source>
</reference>
<dbReference type="HAMAP" id="MF_01416">
    <property type="entry name" value="ATP_synth_delta_bact"/>
    <property type="match status" value="1"/>
</dbReference>
<keyword evidence="8" id="KW-1003">Cell membrane</keyword>
<evidence type="ECO:0000256" key="4">
    <source>
        <dbReference type="ARBA" id="ARBA00023065"/>
    </source>
</evidence>
<dbReference type="Proteomes" id="UP000250744">
    <property type="component" value="Unassembled WGS sequence"/>
</dbReference>
<dbReference type="InterPro" id="IPR000711">
    <property type="entry name" value="ATPase_OSCP/dsu"/>
</dbReference>
<evidence type="ECO:0000256" key="1">
    <source>
        <dbReference type="ARBA" id="ARBA00004370"/>
    </source>
</evidence>
<dbReference type="EMBL" id="QKRX01000006">
    <property type="protein sequence ID" value="RAU18164.1"/>
    <property type="molecule type" value="Genomic_DNA"/>
</dbReference>
<dbReference type="PRINTS" id="PR00125">
    <property type="entry name" value="ATPASEDELTA"/>
</dbReference>
<evidence type="ECO:0000256" key="8">
    <source>
        <dbReference type="HAMAP-Rule" id="MF_01416"/>
    </source>
</evidence>
<dbReference type="SUPFAM" id="SSF47928">
    <property type="entry name" value="N-terminal domain of the delta subunit of the F1F0-ATP synthase"/>
    <property type="match status" value="1"/>
</dbReference>
<comment type="function">
    <text evidence="8">F(1)F(0) ATP synthase produces ATP from ADP in the presence of a proton or sodium gradient. F-type ATPases consist of two structural domains, F(1) containing the extramembraneous catalytic core and F(0) containing the membrane proton channel, linked together by a central stalk and a peripheral stalk. During catalysis, ATP synthesis in the catalytic domain of F(1) is coupled via a rotary mechanism of the central stalk subunits to proton translocation.</text>
</comment>
<dbReference type="NCBIfam" id="TIGR01145">
    <property type="entry name" value="ATP_synt_delta"/>
    <property type="match status" value="1"/>
</dbReference>
<name>A0A364NMA5_9GAMM</name>
<dbReference type="OrthoDB" id="9816221at2"/>